<dbReference type="Gene3D" id="2.120.10.10">
    <property type="match status" value="1"/>
</dbReference>
<reference evidence="1 2" key="1">
    <citation type="submission" date="2019-03" db="EMBL/GenBank/DDBJ databases">
        <title>Dyadobacter AR-3-6 sp. nov., isolated from arctic soil.</title>
        <authorList>
            <person name="Chaudhary D.K."/>
        </authorList>
    </citation>
    <scope>NUCLEOTIDE SEQUENCE [LARGE SCALE GENOMIC DNA]</scope>
    <source>
        <strain evidence="1 2">AR-3-6</strain>
    </source>
</reference>
<dbReference type="Proteomes" id="UP000294850">
    <property type="component" value="Unassembled WGS sequence"/>
</dbReference>
<dbReference type="OrthoDB" id="847524at2"/>
<proteinExistence type="predicted"/>
<comment type="caution">
    <text evidence="1">The sequence shown here is derived from an EMBL/GenBank/DDBJ whole genome shotgun (WGS) entry which is preliminary data.</text>
</comment>
<protein>
    <submittedName>
        <fullName evidence="1">Exo-alpha-sialidase</fullName>
    </submittedName>
</protein>
<gene>
    <name evidence="1" type="ORF">E0F88_31115</name>
</gene>
<dbReference type="EMBL" id="SMFL01000021">
    <property type="protein sequence ID" value="TDE09200.1"/>
    <property type="molecule type" value="Genomic_DNA"/>
</dbReference>
<accession>A0A4R5DB44</accession>
<dbReference type="RefSeq" id="WP_131962280.1">
    <property type="nucleotide sequence ID" value="NZ_SMFL01000021.1"/>
</dbReference>
<organism evidence="1 2">
    <name type="scientific">Dyadobacter psychrotolerans</name>
    <dbReference type="NCBI Taxonomy" id="2541721"/>
    <lineage>
        <taxon>Bacteria</taxon>
        <taxon>Pseudomonadati</taxon>
        <taxon>Bacteroidota</taxon>
        <taxon>Cytophagia</taxon>
        <taxon>Cytophagales</taxon>
        <taxon>Spirosomataceae</taxon>
        <taxon>Dyadobacter</taxon>
    </lineage>
</organism>
<evidence type="ECO:0000313" key="1">
    <source>
        <dbReference type="EMBL" id="TDE09200.1"/>
    </source>
</evidence>
<keyword evidence="2" id="KW-1185">Reference proteome</keyword>
<name>A0A4R5DB44_9BACT</name>
<sequence>MLLPKLGLIMGVLVIWMHQMDIRPFNAAVNEQNIGVGSQPEIAVDADGVIRIVYGIKNGKERDLYYVASNDEGKSYSKPFLIGNFSQMGLGMGRGPQLTATRDYTVVTVGDHNGNLFAVNLSKKTNQWSAPVKVNDADTTAKEALSGLGAGKDNFVYTAWLDSRLGNNNLYGALSTDGGLTWGKNQLIYKGTQNGICDCCKPSVYINQIGHIFVMFRNKLDGARNMYLISSTDKGEHFGKAQKQGIGDYMINACPMDGGDLTVNSNGEASTVWRRQMEVYLAQPSKPEMKLGTGRTPVILQTTKGNAIAWQQENVVQFRSPDGLKTISLGNGQYPKLALAKDQKTAICTFERDGKIIVTSIIL</sequence>
<dbReference type="SUPFAM" id="SSF50939">
    <property type="entry name" value="Sialidases"/>
    <property type="match status" value="1"/>
</dbReference>
<dbReference type="AlphaFoldDB" id="A0A4R5DB44"/>
<dbReference type="CDD" id="cd15482">
    <property type="entry name" value="Sialidase_non-viral"/>
    <property type="match status" value="1"/>
</dbReference>
<dbReference type="InterPro" id="IPR036278">
    <property type="entry name" value="Sialidase_sf"/>
</dbReference>
<evidence type="ECO:0000313" key="2">
    <source>
        <dbReference type="Proteomes" id="UP000294850"/>
    </source>
</evidence>